<evidence type="ECO:0000313" key="1">
    <source>
        <dbReference type="EMBL" id="KAJ8670499.1"/>
    </source>
</evidence>
<proteinExistence type="predicted"/>
<dbReference type="Proteomes" id="UP001239111">
    <property type="component" value="Chromosome 3"/>
</dbReference>
<gene>
    <name evidence="1" type="ORF">QAD02_001758</name>
</gene>
<evidence type="ECO:0000313" key="2">
    <source>
        <dbReference type="Proteomes" id="UP001239111"/>
    </source>
</evidence>
<accession>A0ACC2NHA6</accession>
<sequence>MPKKPSSAEKALVQTPIHILNNDCLIHIFEMLTIKDRLNLELVCKRWLSVSILLWKSVHVLDVTDDEMEFQTIKGNRTKINIHLCEKVLRRSAKYLTVVNLTGTKKNENKNLMSEWHRCAFPHYEVYKNVHSLIKSLLLNCKNLEELYVCNCIIRVDDVYLSELLEKNQKIRKLKLIGLELKRQDVLSNLSLKCLEYVVLDCKMEVSNFYGKIHESKKLHTLGLKCNHIDMKQFKSNLPNTLRQLSLYQDCHDIDLKHSIENNQLMNLRVLILDDCHIMENNGLNVIRNHCKELLAVRLRNCHWVSDSEVSCISSLPKLICLDISDNDLSDEALVNLSKNIRVLAAGGNDFTEDMLSSILERSHDLEKLDISYCDVSRHFIKLAIKMIKIRNSNVPLEIGMYQTRVRAQTLTPDLLKITVDQELVINFDQYLNGLF</sequence>
<dbReference type="EMBL" id="CM056743">
    <property type="protein sequence ID" value="KAJ8670499.1"/>
    <property type="molecule type" value="Genomic_DNA"/>
</dbReference>
<protein>
    <submittedName>
        <fullName evidence="1">Uncharacterized protein</fullName>
    </submittedName>
</protein>
<keyword evidence="2" id="KW-1185">Reference proteome</keyword>
<reference evidence="1" key="1">
    <citation type="submission" date="2023-04" db="EMBL/GenBank/DDBJ databases">
        <title>A chromosome-level genome assembly of the parasitoid wasp Eretmocerus hayati.</title>
        <authorList>
            <person name="Zhong Y."/>
            <person name="Liu S."/>
            <person name="Liu Y."/>
        </authorList>
    </citation>
    <scope>NUCLEOTIDE SEQUENCE</scope>
    <source>
        <strain evidence="1">ZJU_SS_LIU_2023</strain>
    </source>
</reference>
<comment type="caution">
    <text evidence="1">The sequence shown here is derived from an EMBL/GenBank/DDBJ whole genome shotgun (WGS) entry which is preliminary data.</text>
</comment>
<name>A0ACC2NHA6_9HYME</name>
<organism evidence="1 2">
    <name type="scientific">Eretmocerus hayati</name>
    <dbReference type="NCBI Taxonomy" id="131215"/>
    <lineage>
        <taxon>Eukaryota</taxon>
        <taxon>Metazoa</taxon>
        <taxon>Ecdysozoa</taxon>
        <taxon>Arthropoda</taxon>
        <taxon>Hexapoda</taxon>
        <taxon>Insecta</taxon>
        <taxon>Pterygota</taxon>
        <taxon>Neoptera</taxon>
        <taxon>Endopterygota</taxon>
        <taxon>Hymenoptera</taxon>
        <taxon>Apocrita</taxon>
        <taxon>Proctotrupomorpha</taxon>
        <taxon>Chalcidoidea</taxon>
        <taxon>Aphelinidae</taxon>
        <taxon>Aphelininae</taxon>
        <taxon>Eretmocerus</taxon>
    </lineage>
</organism>